<reference evidence="5" key="1">
    <citation type="submission" date="2017-02" db="UniProtKB">
        <authorList>
            <consortium name="WormBaseParasite"/>
        </authorList>
    </citation>
    <scope>IDENTIFICATION</scope>
</reference>
<keyword evidence="2" id="KW-0472">Membrane</keyword>
<dbReference type="AlphaFoldDB" id="A0A0N4XQU4"/>
<gene>
    <name evidence="3" type="ORF">NBR_LOCUS4897</name>
</gene>
<dbReference type="WBParaSite" id="NBR_0000489601-mRNA-1">
    <property type="protein sequence ID" value="NBR_0000489601-mRNA-1"/>
    <property type="gene ID" value="NBR_0000489601"/>
</dbReference>
<sequence length="99" mass="11699">MKERLGGKKATTPPPVADAPYKSPKVKKLEREEREKEENERRHKEEAELEERKKEEELRVEAARIDEERRLNETLRRNISLSLRFIFSLVLSLAVALFL</sequence>
<feature type="transmembrane region" description="Helical" evidence="2">
    <location>
        <begin position="79"/>
        <end position="98"/>
    </location>
</feature>
<evidence type="ECO:0000313" key="4">
    <source>
        <dbReference type="Proteomes" id="UP000271162"/>
    </source>
</evidence>
<proteinExistence type="predicted"/>
<dbReference type="EMBL" id="UYSL01010236">
    <property type="protein sequence ID" value="VDL68486.1"/>
    <property type="molecule type" value="Genomic_DNA"/>
</dbReference>
<accession>A0A0N4XQU4</accession>
<keyword evidence="2" id="KW-1133">Transmembrane helix</keyword>
<keyword evidence="2" id="KW-0812">Transmembrane</keyword>
<feature type="compositionally biased region" description="Basic and acidic residues" evidence="1">
    <location>
        <begin position="27"/>
        <end position="53"/>
    </location>
</feature>
<name>A0A0N4XQU4_NIPBR</name>
<dbReference type="Proteomes" id="UP000271162">
    <property type="component" value="Unassembled WGS sequence"/>
</dbReference>
<evidence type="ECO:0000256" key="1">
    <source>
        <dbReference type="SAM" id="MobiDB-lite"/>
    </source>
</evidence>
<evidence type="ECO:0000256" key="2">
    <source>
        <dbReference type="SAM" id="Phobius"/>
    </source>
</evidence>
<evidence type="ECO:0000313" key="3">
    <source>
        <dbReference type="EMBL" id="VDL68486.1"/>
    </source>
</evidence>
<evidence type="ECO:0000313" key="5">
    <source>
        <dbReference type="WBParaSite" id="NBR_0000489601-mRNA-1"/>
    </source>
</evidence>
<reference evidence="3 4" key="2">
    <citation type="submission" date="2018-11" db="EMBL/GenBank/DDBJ databases">
        <authorList>
            <consortium name="Pathogen Informatics"/>
        </authorList>
    </citation>
    <scope>NUCLEOTIDE SEQUENCE [LARGE SCALE GENOMIC DNA]</scope>
</reference>
<keyword evidence="4" id="KW-1185">Reference proteome</keyword>
<protein>
    <submittedName>
        <fullName evidence="3 5">Uncharacterized protein</fullName>
    </submittedName>
</protein>
<organism evidence="5">
    <name type="scientific">Nippostrongylus brasiliensis</name>
    <name type="common">Rat hookworm</name>
    <dbReference type="NCBI Taxonomy" id="27835"/>
    <lineage>
        <taxon>Eukaryota</taxon>
        <taxon>Metazoa</taxon>
        <taxon>Ecdysozoa</taxon>
        <taxon>Nematoda</taxon>
        <taxon>Chromadorea</taxon>
        <taxon>Rhabditida</taxon>
        <taxon>Rhabditina</taxon>
        <taxon>Rhabditomorpha</taxon>
        <taxon>Strongyloidea</taxon>
        <taxon>Heligmosomidae</taxon>
        <taxon>Nippostrongylus</taxon>
    </lineage>
</organism>
<feature type="region of interest" description="Disordered" evidence="1">
    <location>
        <begin position="1"/>
        <end position="53"/>
    </location>
</feature>